<dbReference type="AlphaFoldDB" id="A0A1F6WK28"/>
<dbReference type="InterPro" id="IPR007742">
    <property type="entry name" value="NosD_dom"/>
</dbReference>
<name>A0A1F6WK28_9BACT</name>
<dbReference type="InterPro" id="IPR006626">
    <property type="entry name" value="PbH1"/>
</dbReference>
<dbReference type="EMBL" id="MFUH01000007">
    <property type="protein sequence ID" value="OGI82261.1"/>
    <property type="molecule type" value="Genomic_DNA"/>
</dbReference>
<protein>
    <recommendedName>
        <fullName evidence="2">Periplasmic copper-binding protein NosD beta helix domain-containing protein</fullName>
    </recommendedName>
</protein>
<dbReference type="SUPFAM" id="SSF51126">
    <property type="entry name" value="Pectin lyase-like"/>
    <property type="match status" value="1"/>
</dbReference>
<dbReference type="SMART" id="SM00710">
    <property type="entry name" value="PbH1"/>
    <property type="match status" value="4"/>
</dbReference>
<dbReference type="Proteomes" id="UP000179880">
    <property type="component" value="Unassembled WGS sequence"/>
</dbReference>
<organism evidence="3 4">
    <name type="scientific">Candidatus Nomurabacteria bacterium RIFCSPHIGHO2_02_FULL_42_24</name>
    <dbReference type="NCBI Taxonomy" id="1801757"/>
    <lineage>
        <taxon>Bacteria</taxon>
        <taxon>Candidatus Nomuraibacteriota</taxon>
    </lineage>
</organism>
<dbReference type="InterPro" id="IPR011050">
    <property type="entry name" value="Pectin_lyase_fold/virulence"/>
</dbReference>
<dbReference type="InterPro" id="IPR012334">
    <property type="entry name" value="Pectin_lyas_fold"/>
</dbReference>
<evidence type="ECO:0000259" key="2">
    <source>
        <dbReference type="Pfam" id="PF05048"/>
    </source>
</evidence>
<keyword evidence="1" id="KW-0732">Signal</keyword>
<sequence>MRNHPKQTLVLALFLLFVLFVPTQTHAGFFGWMKNVFSKDAENQTAQVIKTTRNRPIGMDGEARGHGKKFKVKDSHYADVVLESSTPITAEIKSIQNLIVIRTETADGQIVLSLSNLPKNTTYFKYIDSLRTAEEMKTDSAGFLTFNLNTSSPHIIFLQTKKSTRFINDDATGGNCTAIGIWTASTKTCNLNQDLTETIEIESDDITLDGNGHTLTGSNTGNGIFVNERTGVTIKNITVKDFSNGIYITGGSGTKVQNVNVADSVDAIEMESHSGGLIENSSLSGSSGSLLSGGRGIELDGAINTVIIKNIMNGNEVGLRLIITAGSVVTQNTLQNNTEAGLRLVASNGETIYQNNFISNANQVTTALSPSGTSFNEPWPKGGNFWSDHSPCTPRTDNSNLCQEKYIIQSGLFLTTLEDNQPWVAQDKWESPDVIITPPPPPPTGGGGIWAEISSTTGTATLYTSADTTSVKLKILPNSWAIKVLDNTGSTFWKVEDVTDNTVGWMEKSSLNADATKQVEFEDRAMISLEDSIDERKEKILEAVKHYFTNTETEPSLYSGNSQNNLFSIFADNASITWEFMLGLIQEESKIIGYDNEWVVSDYGHGMMQITHPSLMGIGSKLTIPECESPNDRRVCYGPVSNVPVPDTNISWPKREYLDMKYYVNSSQSIYANIKDGIRTLQDKYNVKKATFDSMVDKIWYSQDNIEIHNLDMKLLLGVRGYNSFGLSDCPVYNTQNPGYLERIGDYLSQISTEFGIPYSDTRNLSQKFIFAGSNTTEARLCSPAYLVVVGQSTKTGYNGSTVVDQIPEVVYDFQNYEGAYIVFPQENYIFEVRGKEAGTYKFYVNKETNGGLKEFSAIDIPIVLNSIHRYVFDWQNNSVSVQVDQNNDGVYESIINSDLNITSSEFSTVLNEKKTAICHYPPGNTDNLRTLEIGKSAVRAHIAHGDILGECENSNKVKSQQKSNKK</sequence>
<accession>A0A1F6WK28</accession>
<comment type="caution">
    <text evidence="3">The sequence shown here is derived from an EMBL/GenBank/DDBJ whole genome shotgun (WGS) entry which is preliminary data.</text>
</comment>
<evidence type="ECO:0000313" key="4">
    <source>
        <dbReference type="Proteomes" id="UP000179880"/>
    </source>
</evidence>
<feature type="chain" id="PRO_5009225765" description="Periplasmic copper-binding protein NosD beta helix domain-containing protein" evidence="1">
    <location>
        <begin position="28"/>
        <end position="967"/>
    </location>
</feature>
<dbReference type="Gene3D" id="2.160.20.10">
    <property type="entry name" value="Single-stranded right-handed beta-helix, Pectin lyase-like"/>
    <property type="match status" value="1"/>
</dbReference>
<reference evidence="3 4" key="1">
    <citation type="journal article" date="2016" name="Nat. Commun.">
        <title>Thousands of microbial genomes shed light on interconnected biogeochemical processes in an aquifer system.</title>
        <authorList>
            <person name="Anantharaman K."/>
            <person name="Brown C.T."/>
            <person name="Hug L.A."/>
            <person name="Sharon I."/>
            <person name="Castelle C.J."/>
            <person name="Probst A.J."/>
            <person name="Thomas B.C."/>
            <person name="Singh A."/>
            <person name="Wilkins M.J."/>
            <person name="Karaoz U."/>
            <person name="Brodie E.L."/>
            <person name="Williams K.H."/>
            <person name="Hubbard S.S."/>
            <person name="Banfield J.F."/>
        </authorList>
    </citation>
    <scope>NUCLEOTIDE SEQUENCE [LARGE SCALE GENOMIC DNA]</scope>
</reference>
<feature type="domain" description="Periplasmic copper-binding protein NosD beta helix" evidence="2">
    <location>
        <begin position="215"/>
        <end position="390"/>
    </location>
</feature>
<evidence type="ECO:0000313" key="3">
    <source>
        <dbReference type="EMBL" id="OGI82261.1"/>
    </source>
</evidence>
<proteinExistence type="predicted"/>
<feature type="signal peptide" evidence="1">
    <location>
        <begin position="1"/>
        <end position="27"/>
    </location>
</feature>
<evidence type="ECO:0000256" key="1">
    <source>
        <dbReference type="SAM" id="SignalP"/>
    </source>
</evidence>
<dbReference type="Pfam" id="PF05048">
    <property type="entry name" value="NosD"/>
    <property type="match status" value="1"/>
</dbReference>
<gene>
    <name evidence="3" type="ORF">A3B93_01460</name>
</gene>